<gene>
    <name evidence="3" type="ordered locus">Rru_A2081</name>
</gene>
<evidence type="ECO:0000256" key="1">
    <source>
        <dbReference type="SAM" id="MobiDB-lite"/>
    </source>
</evidence>
<dbReference type="AlphaFoldDB" id="Q2RSL4"/>
<dbReference type="STRING" id="269796.Rru_A2081"/>
<dbReference type="Proteomes" id="UP000001929">
    <property type="component" value="Chromosome"/>
</dbReference>
<name>Q2RSL4_RHORT</name>
<keyword evidence="2" id="KW-1133">Transmembrane helix</keyword>
<proteinExistence type="predicted"/>
<dbReference type="PATRIC" id="fig|269796.9.peg.2170"/>
<accession>Q2RSL4</accession>
<sequence length="122" mass="14026">MPDESDRRPGDAVRRPTPDDALRRPASEDSLRRPASEDGLRRPASEDSLRRPASEDGRRRQFLVYRGRLRRLDRAARRQRRRDSLRIVKQFLIVGSVVLALALVFLLMTGALRVIAPFLQIL</sequence>
<dbReference type="HOGENOM" id="CLU_2024965_0_0_5"/>
<evidence type="ECO:0000256" key="2">
    <source>
        <dbReference type="SAM" id="Phobius"/>
    </source>
</evidence>
<feature type="transmembrane region" description="Helical" evidence="2">
    <location>
        <begin position="91"/>
        <end position="116"/>
    </location>
</feature>
<dbReference type="EnsemblBacteria" id="ABC22881">
    <property type="protein sequence ID" value="ABC22881"/>
    <property type="gene ID" value="Rru_A2081"/>
</dbReference>
<keyword evidence="2" id="KW-0472">Membrane</keyword>
<keyword evidence="4" id="KW-1185">Reference proteome</keyword>
<dbReference type="KEGG" id="rru:Rru_A2081"/>
<protein>
    <submittedName>
        <fullName evidence="3">Uncharacterized protein</fullName>
    </submittedName>
</protein>
<feature type="region of interest" description="Disordered" evidence="1">
    <location>
        <begin position="1"/>
        <end position="56"/>
    </location>
</feature>
<evidence type="ECO:0000313" key="3">
    <source>
        <dbReference type="EMBL" id="ABC22881.1"/>
    </source>
</evidence>
<reference evidence="3 4" key="1">
    <citation type="journal article" date="2011" name="Stand. Genomic Sci.">
        <title>Complete genome sequence of Rhodospirillum rubrum type strain (S1).</title>
        <authorList>
            <person name="Munk A.C."/>
            <person name="Copeland A."/>
            <person name="Lucas S."/>
            <person name="Lapidus A."/>
            <person name="Del Rio T.G."/>
            <person name="Barry K."/>
            <person name="Detter J.C."/>
            <person name="Hammon N."/>
            <person name="Israni S."/>
            <person name="Pitluck S."/>
            <person name="Brettin T."/>
            <person name="Bruce D."/>
            <person name="Han C."/>
            <person name="Tapia R."/>
            <person name="Gilna P."/>
            <person name="Schmutz J."/>
            <person name="Larimer F."/>
            <person name="Land M."/>
            <person name="Kyrpides N.C."/>
            <person name="Mavromatis K."/>
            <person name="Richardson P."/>
            <person name="Rohde M."/>
            <person name="Goker M."/>
            <person name="Klenk H.P."/>
            <person name="Zhang Y."/>
            <person name="Roberts G.P."/>
            <person name="Reslewic S."/>
            <person name="Schwartz D.C."/>
        </authorList>
    </citation>
    <scope>NUCLEOTIDE SEQUENCE [LARGE SCALE GENOMIC DNA]</scope>
    <source>
        <strain evidence="4">ATCC 11170 / ATH 1.1.1 / DSM 467 / LMG 4362 / NCIMB 8255 / S1</strain>
    </source>
</reference>
<evidence type="ECO:0000313" key="4">
    <source>
        <dbReference type="Proteomes" id="UP000001929"/>
    </source>
</evidence>
<keyword evidence="2" id="KW-0812">Transmembrane</keyword>
<organism evidence="3 4">
    <name type="scientific">Rhodospirillum rubrum (strain ATCC 11170 / ATH 1.1.1 / DSM 467 / LMG 4362 / NCIMB 8255 / S1)</name>
    <dbReference type="NCBI Taxonomy" id="269796"/>
    <lineage>
        <taxon>Bacteria</taxon>
        <taxon>Pseudomonadati</taxon>
        <taxon>Pseudomonadota</taxon>
        <taxon>Alphaproteobacteria</taxon>
        <taxon>Rhodospirillales</taxon>
        <taxon>Rhodospirillaceae</taxon>
        <taxon>Rhodospirillum</taxon>
    </lineage>
</organism>
<dbReference type="EMBL" id="CP000230">
    <property type="protein sequence ID" value="ABC22881.1"/>
    <property type="molecule type" value="Genomic_DNA"/>
</dbReference>